<organism evidence="3 4">
    <name type="scientific">Streptomyces yunnanensis</name>
    <dbReference type="NCBI Taxonomy" id="156453"/>
    <lineage>
        <taxon>Bacteria</taxon>
        <taxon>Bacillati</taxon>
        <taxon>Actinomycetota</taxon>
        <taxon>Actinomycetes</taxon>
        <taxon>Kitasatosporales</taxon>
        <taxon>Streptomycetaceae</taxon>
        <taxon>Streptomyces</taxon>
    </lineage>
</organism>
<sequence>MSPEPAPRGGQSDPSPTDHGEHIPSSSQENVSFRTLVWTAATTRPVEEVAALVELLKRSGDDPNPGDEALRVAAMTRPVSELGPLLAMLGQTPHTAEASYEALRAAAVGRSVDEVVQLIRLFDRAQEGHIPVMEVSDGDAYSDGHADTATMGTTGPPAYNDPYADPYPDPYGQQAPDGYPAGAHGEPAMRDGAPPEPPPRPQRAPWPSATAAHGGRDWPAGETPAQAAHAVGGVLRSVLRWPAAAALALCGLSHLPVGPVETNGGSSDAISLTIAVVYLLLAGCLAVRDTAAIWTASAAAAVTVIILHALSRAGVLVPLRSSLGDATIWPELLAVGLAIVSAGLAGAALLLRPRRVVPATASV</sequence>
<protein>
    <submittedName>
        <fullName evidence="3">Uncharacterized protein</fullName>
    </submittedName>
</protein>
<accession>A0A9X8N0B2</accession>
<keyword evidence="2" id="KW-1133">Transmembrane helix</keyword>
<feature type="transmembrane region" description="Helical" evidence="2">
    <location>
        <begin position="269"/>
        <end position="287"/>
    </location>
</feature>
<feature type="compositionally biased region" description="Pro residues" evidence="1">
    <location>
        <begin position="194"/>
        <end position="204"/>
    </location>
</feature>
<feature type="region of interest" description="Disordered" evidence="1">
    <location>
        <begin position="137"/>
        <end position="223"/>
    </location>
</feature>
<dbReference type="EMBL" id="FRBK01000011">
    <property type="protein sequence ID" value="SHM50888.1"/>
    <property type="molecule type" value="Genomic_DNA"/>
</dbReference>
<comment type="caution">
    <text evidence="3">The sequence shown here is derived from an EMBL/GenBank/DDBJ whole genome shotgun (WGS) entry which is preliminary data.</text>
</comment>
<keyword evidence="2" id="KW-0812">Transmembrane</keyword>
<gene>
    <name evidence="3" type="ORF">SAMN05216268_111246</name>
</gene>
<dbReference type="Proteomes" id="UP000184388">
    <property type="component" value="Unassembled WGS sequence"/>
</dbReference>
<name>A0A9X8N0B2_9ACTN</name>
<feature type="transmembrane region" description="Helical" evidence="2">
    <location>
        <begin position="331"/>
        <end position="351"/>
    </location>
</feature>
<feature type="compositionally biased region" description="Low complexity" evidence="1">
    <location>
        <begin position="156"/>
        <end position="166"/>
    </location>
</feature>
<evidence type="ECO:0000256" key="1">
    <source>
        <dbReference type="SAM" id="MobiDB-lite"/>
    </source>
</evidence>
<proteinExistence type="predicted"/>
<feature type="transmembrane region" description="Helical" evidence="2">
    <location>
        <begin position="292"/>
        <end position="311"/>
    </location>
</feature>
<evidence type="ECO:0000313" key="3">
    <source>
        <dbReference type="EMBL" id="SHM50888.1"/>
    </source>
</evidence>
<evidence type="ECO:0000256" key="2">
    <source>
        <dbReference type="SAM" id="Phobius"/>
    </source>
</evidence>
<dbReference type="AlphaFoldDB" id="A0A9X8N0B2"/>
<reference evidence="4" key="1">
    <citation type="submission" date="2016-11" db="EMBL/GenBank/DDBJ databases">
        <authorList>
            <person name="Jaros S."/>
            <person name="Januszkiewicz K."/>
            <person name="Wedrychowicz H."/>
        </authorList>
    </citation>
    <scope>NUCLEOTIDE SEQUENCE [LARGE SCALE GENOMIC DNA]</scope>
    <source>
        <strain evidence="4">CGMCC 4.3555</strain>
    </source>
</reference>
<evidence type="ECO:0000313" key="4">
    <source>
        <dbReference type="Proteomes" id="UP000184388"/>
    </source>
</evidence>
<keyword evidence="2" id="KW-0472">Membrane</keyword>
<feature type="region of interest" description="Disordered" evidence="1">
    <location>
        <begin position="1"/>
        <end position="29"/>
    </location>
</feature>